<keyword evidence="1" id="KW-0472">Membrane</keyword>
<dbReference type="AlphaFoldDB" id="A0A6N0HR83"/>
<proteinExistence type="predicted"/>
<evidence type="ECO:0000256" key="1">
    <source>
        <dbReference type="SAM" id="Phobius"/>
    </source>
</evidence>
<keyword evidence="1" id="KW-0812">Transmembrane</keyword>
<organism evidence="2 3">
    <name type="scientific">Candidatus Reidiella endopervernicosa</name>
    <dbReference type="NCBI Taxonomy" id="2738883"/>
    <lineage>
        <taxon>Bacteria</taxon>
        <taxon>Pseudomonadati</taxon>
        <taxon>Pseudomonadota</taxon>
        <taxon>Gammaproteobacteria</taxon>
        <taxon>Candidatus Reidiella</taxon>
    </lineage>
</organism>
<dbReference type="Proteomes" id="UP000509658">
    <property type="component" value="Chromosome"/>
</dbReference>
<reference evidence="2 3" key="1">
    <citation type="submission" date="2020-05" db="EMBL/GenBank/DDBJ databases">
        <title>Horizontal transmission and recombination maintain forever young bacterial symbiont genomes.</title>
        <authorList>
            <person name="Russell S.L."/>
            <person name="Pepper-Tunick E."/>
            <person name="Svedberg J."/>
            <person name="Byrne A."/>
            <person name="Ruelas Castillo J."/>
            <person name="Vollmers C."/>
            <person name="Beinart R.A."/>
            <person name="Corbett-Detig R."/>
        </authorList>
    </citation>
    <scope>NUCLEOTIDE SEQUENCE [LARGE SCALE GENOMIC DNA]</scope>
    <source>
        <strain evidence="2">Santa_Monica_outfall</strain>
    </source>
</reference>
<dbReference type="RefSeq" id="WP_174672483.1">
    <property type="nucleotide sequence ID" value="NZ_CP054491.1"/>
</dbReference>
<protein>
    <submittedName>
        <fullName evidence="2">Uncharacterized protein</fullName>
    </submittedName>
</protein>
<accession>A0A6N0HR83</accession>
<gene>
    <name evidence="2" type="ORF">HUE57_13590</name>
</gene>
<keyword evidence="1" id="KW-1133">Transmembrane helix</keyword>
<feature type="transmembrane region" description="Helical" evidence="1">
    <location>
        <begin position="125"/>
        <end position="146"/>
    </location>
</feature>
<name>A0A6N0HR83_9GAMM</name>
<dbReference type="KEGG" id="rev:HUE57_13590"/>
<dbReference type="EMBL" id="CP054491">
    <property type="protein sequence ID" value="QKQ24836.1"/>
    <property type="molecule type" value="Genomic_DNA"/>
</dbReference>
<sequence length="204" mass="23128">MLSQQIYTTAHMVIVMGHAGQRGKLLDLVEEYELTLNILENGGVVNESVEMTRVPGTVLLNLLALKAIWKETRPVIENISMHSTSKIEIEKSYQNLKESTARLTEASNELVGAYKSRTYKLRREMSAILMFCVVVAVISLFVVVVVRRYDKERIESERVLRGAVNASRWLCEEPMMVSGIGILLLTRSTFRDAGKRCLDMRMMS</sequence>
<evidence type="ECO:0000313" key="2">
    <source>
        <dbReference type="EMBL" id="QKQ24836.1"/>
    </source>
</evidence>
<evidence type="ECO:0000313" key="3">
    <source>
        <dbReference type="Proteomes" id="UP000509658"/>
    </source>
</evidence>
<keyword evidence="3" id="KW-1185">Reference proteome</keyword>